<dbReference type="Proteomes" id="UP001148838">
    <property type="component" value="Unassembled WGS sequence"/>
</dbReference>
<evidence type="ECO:0000256" key="1">
    <source>
        <dbReference type="SAM" id="MobiDB-lite"/>
    </source>
</evidence>
<feature type="region of interest" description="Disordered" evidence="1">
    <location>
        <begin position="302"/>
        <end position="335"/>
    </location>
</feature>
<evidence type="ECO:0000313" key="3">
    <source>
        <dbReference type="Proteomes" id="UP001148838"/>
    </source>
</evidence>
<reference evidence="2 3" key="1">
    <citation type="journal article" date="2022" name="Allergy">
        <title>Genome assembly and annotation of Periplaneta americana reveal a comprehensive cockroach allergen profile.</title>
        <authorList>
            <person name="Wang L."/>
            <person name="Xiong Q."/>
            <person name="Saelim N."/>
            <person name="Wang L."/>
            <person name="Nong W."/>
            <person name="Wan A.T."/>
            <person name="Shi M."/>
            <person name="Liu X."/>
            <person name="Cao Q."/>
            <person name="Hui J.H.L."/>
            <person name="Sookrung N."/>
            <person name="Leung T.F."/>
            <person name="Tungtrongchitr A."/>
            <person name="Tsui S.K.W."/>
        </authorList>
    </citation>
    <scope>NUCLEOTIDE SEQUENCE [LARGE SCALE GENOMIC DNA]</scope>
    <source>
        <strain evidence="2">PWHHKU_190912</strain>
    </source>
</reference>
<accession>A0ABQ8TYL8</accession>
<evidence type="ECO:0000313" key="2">
    <source>
        <dbReference type="EMBL" id="KAJ4451783.1"/>
    </source>
</evidence>
<name>A0ABQ8TYL8_PERAM</name>
<comment type="caution">
    <text evidence="2">The sequence shown here is derived from an EMBL/GenBank/DDBJ whole genome shotgun (WGS) entry which is preliminary data.</text>
</comment>
<feature type="compositionally biased region" description="Basic and acidic residues" evidence="1">
    <location>
        <begin position="303"/>
        <end position="312"/>
    </location>
</feature>
<dbReference type="PANTHER" id="PTHR47326:SF1">
    <property type="entry name" value="HTH PSQ-TYPE DOMAIN-CONTAINING PROTEIN"/>
    <property type="match status" value="1"/>
</dbReference>
<evidence type="ECO:0008006" key="4">
    <source>
        <dbReference type="Google" id="ProtNLM"/>
    </source>
</evidence>
<keyword evidence="3" id="KW-1185">Reference proteome</keyword>
<dbReference type="EMBL" id="JAJSOF020000001">
    <property type="protein sequence ID" value="KAJ4451783.1"/>
    <property type="molecule type" value="Genomic_DNA"/>
</dbReference>
<dbReference type="Gene3D" id="3.30.420.10">
    <property type="entry name" value="Ribonuclease H-like superfamily/Ribonuclease H"/>
    <property type="match status" value="2"/>
</dbReference>
<protein>
    <recommendedName>
        <fullName evidence="4">Tc1-like transposase DDE domain-containing protein</fullName>
    </recommendedName>
</protein>
<organism evidence="2 3">
    <name type="scientific">Periplaneta americana</name>
    <name type="common">American cockroach</name>
    <name type="synonym">Blatta americana</name>
    <dbReference type="NCBI Taxonomy" id="6978"/>
    <lineage>
        <taxon>Eukaryota</taxon>
        <taxon>Metazoa</taxon>
        <taxon>Ecdysozoa</taxon>
        <taxon>Arthropoda</taxon>
        <taxon>Hexapoda</taxon>
        <taxon>Insecta</taxon>
        <taxon>Pterygota</taxon>
        <taxon>Neoptera</taxon>
        <taxon>Polyneoptera</taxon>
        <taxon>Dictyoptera</taxon>
        <taxon>Blattodea</taxon>
        <taxon>Blattoidea</taxon>
        <taxon>Blattidae</taxon>
        <taxon>Blattinae</taxon>
        <taxon>Periplaneta</taxon>
    </lineage>
</organism>
<gene>
    <name evidence="2" type="ORF">ANN_03255</name>
</gene>
<proteinExistence type="predicted"/>
<dbReference type="InterPro" id="IPR036397">
    <property type="entry name" value="RNaseH_sf"/>
</dbReference>
<dbReference type="PANTHER" id="PTHR47326">
    <property type="entry name" value="TRANSPOSABLE ELEMENT TC3 TRANSPOSASE-LIKE PROTEIN"/>
    <property type="match status" value="1"/>
</dbReference>
<sequence>MAAYVRVTMNVRDSISGQFSDGVNRHQFDCMNESCFVEGGSLTAHCYIEEILGQHVLAFASFIGDNYVLMQDNTRPCVARYVLQYLNEVGIQLMQWPSRSPDLNPIDHLWDILGRNVRQHAPDILQELRSHNFVIPRLRNHDMENIIFVQDGAPPYIFIHAKQLITQMFGNHVINRHFPRMWPPRSPDFNPADFWLWSYLKEQVFLTHPTLLQLKDAISHEIANIPRHYLQNAVHGVADRMLSETITKIFLQLEKEIISIFRSQLGLLIDKQTHGGPGTSNDYNTAHRFFENPQITANITGIKDGEEEKKEEWETEKEGEEKGQEEELDKDEEEEEEMNCSDFAEHGSKMEINKNKRLVGQTYVGFQKVGNEMLQDCARETRKLLYQRCKYTKATKITQ</sequence>
<feature type="compositionally biased region" description="Acidic residues" evidence="1">
    <location>
        <begin position="313"/>
        <end position="335"/>
    </location>
</feature>